<organism evidence="2 3">
    <name type="scientific">Labilibaculum filiforme</name>
    <dbReference type="NCBI Taxonomy" id="1940526"/>
    <lineage>
        <taxon>Bacteria</taxon>
        <taxon>Pseudomonadati</taxon>
        <taxon>Bacteroidota</taxon>
        <taxon>Bacteroidia</taxon>
        <taxon>Marinilabiliales</taxon>
        <taxon>Marinifilaceae</taxon>
        <taxon>Labilibaculum</taxon>
    </lineage>
</organism>
<dbReference type="SUPFAM" id="SSF48317">
    <property type="entry name" value="Acid phosphatase/Vanadium-dependent haloperoxidase"/>
    <property type="match status" value="1"/>
</dbReference>
<keyword evidence="3" id="KW-1185">Reference proteome</keyword>
<protein>
    <recommendedName>
        <fullName evidence="4">Phosphatidic acid phosphatase type 2/haloperoxidase domain-containing protein</fullName>
    </recommendedName>
</protein>
<keyword evidence="1" id="KW-1133">Transmembrane helix</keyword>
<dbReference type="AlphaFoldDB" id="A0A2N3I028"/>
<evidence type="ECO:0008006" key="4">
    <source>
        <dbReference type="Google" id="ProtNLM"/>
    </source>
</evidence>
<reference evidence="2 3" key="1">
    <citation type="journal article" date="2017" name="Front. Microbiol.">
        <title>Labilibaculum manganireducens gen. nov., sp. nov. and Labilibaculum filiforme sp. nov., Novel Bacteroidetes Isolated from Subsurface Sediments of the Baltic Sea.</title>
        <authorList>
            <person name="Vandieken V."/>
            <person name="Marshall I.P."/>
            <person name="Niemann H."/>
            <person name="Engelen B."/>
            <person name="Cypionka H."/>
        </authorList>
    </citation>
    <scope>NUCLEOTIDE SEQUENCE [LARGE SCALE GENOMIC DNA]</scope>
    <source>
        <strain evidence="2 3">59.16B</strain>
    </source>
</reference>
<feature type="transmembrane region" description="Helical" evidence="1">
    <location>
        <begin position="79"/>
        <end position="97"/>
    </location>
</feature>
<dbReference type="OrthoDB" id="9786064at2"/>
<feature type="transmembrane region" description="Helical" evidence="1">
    <location>
        <begin position="180"/>
        <end position="199"/>
    </location>
</feature>
<feature type="transmembrane region" description="Helical" evidence="1">
    <location>
        <begin position="128"/>
        <end position="148"/>
    </location>
</feature>
<sequence>MNFARIISGVAHPMLMPLISVFVIFHSGTYLDFTPHQLVRVIYLIVAISTVLLPMSILPLLKNMNIISDIGLEKRRERLIPLAITILFYFLGYYMLLKFPITRIVAHLQLAAIISIFIVTVISLKWKISLHMAGIGGFLGMVIAFTILYSSSLKFVFMAGIIVAGLIAYSRLKLNLHTPSQVYTGFIVGLVSICSCLLLM</sequence>
<feature type="transmembrane region" description="Helical" evidence="1">
    <location>
        <begin position="104"/>
        <end position="122"/>
    </location>
</feature>
<dbReference type="EMBL" id="MVDD01000005">
    <property type="protein sequence ID" value="PKQ63593.1"/>
    <property type="molecule type" value="Genomic_DNA"/>
</dbReference>
<dbReference type="Gene3D" id="1.20.144.10">
    <property type="entry name" value="Phosphatidic acid phosphatase type 2/haloperoxidase"/>
    <property type="match status" value="1"/>
</dbReference>
<gene>
    <name evidence="2" type="ORF">BZG02_09505</name>
</gene>
<keyword evidence="1" id="KW-0812">Transmembrane</keyword>
<comment type="caution">
    <text evidence="2">The sequence shown here is derived from an EMBL/GenBank/DDBJ whole genome shotgun (WGS) entry which is preliminary data.</text>
</comment>
<dbReference type="Proteomes" id="UP000233535">
    <property type="component" value="Unassembled WGS sequence"/>
</dbReference>
<feature type="transmembrane region" description="Helical" evidence="1">
    <location>
        <begin position="155"/>
        <end position="174"/>
    </location>
</feature>
<feature type="transmembrane region" description="Helical" evidence="1">
    <location>
        <begin position="38"/>
        <end position="59"/>
    </location>
</feature>
<name>A0A2N3I028_9BACT</name>
<dbReference type="CDD" id="cd01610">
    <property type="entry name" value="PAP2_like"/>
    <property type="match status" value="1"/>
</dbReference>
<keyword evidence="1" id="KW-0472">Membrane</keyword>
<feature type="transmembrane region" description="Helical" evidence="1">
    <location>
        <begin position="6"/>
        <end position="26"/>
    </location>
</feature>
<evidence type="ECO:0000313" key="2">
    <source>
        <dbReference type="EMBL" id="PKQ63593.1"/>
    </source>
</evidence>
<evidence type="ECO:0000256" key="1">
    <source>
        <dbReference type="SAM" id="Phobius"/>
    </source>
</evidence>
<dbReference type="RefSeq" id="WP_101261187.1">
    <property type="nucleotide sequence ID" value="NZ_MVDD01000005.1"/>
</dbReference>
<proteinExistence type="predicted"/>
<evidence type="ECO:0000313" key="3">
    <source>
        <dbReference type="Proteomes" id="UP000233535"/>
    </source>
</evidence>
<accession>A0A2N3I028</accession>
<dbReference type="InterPro" id="IPR036938">
    <property type="entry name" value="PAP2/HPO_sf"/>
</dbReference>